<protein>
    <recommendedName>
        <fullName evidence="9">Bromo domain-containing protein</fullName>
    </recommendedName>
</protein>
<feature type="domain" description="Bromo" evidence="5">
    <location>
        <begin position="156"/>
        <end position="226"/>
    </location>
</feature>
<dbReference type="PRINTS" id="PR00503">
    <property type="entry name" value="BROMODOMAIN"/>
</dbReference>
<evidence type="ECO:0000256" key="4">
    <source>
        <dbReference type="SAM" id="MobiDB-lite"/>
    </source>
</evidence>
<dbReference type="InParanoid" id="J9D4E1"/>
<keyword evidence="8" id="KW-1185">Reference proteome</keyword>
<dbReference type="InterPro" id="IPR050935">
    <property type="entry name" value="Bromo_chromatin_reader"/>
</dbReference>
<dbReference type="GO" id="GO:0000785">
    <property type="term" value="C:chromatin"/>
    <property type="evidence" value="ECO:0007669"/>
    <property type="project" value="TreeGrafter"/>
</dbReference>
<proteinExistence type="predicted"/>
<dbReference type="STRING" id="1003232.J9D4E1"/>
<dbReference type="Gene3D" id="1.20.1270.220">
    <property type="match status" value="1"/>
</dbReference>
<dbReference type="GO" id="GO:0006355">
    <property type="term" value="P:regulation of DNA-templated transcription"/>
    <property type="evidence" value="ECO:0007669"/>
    <property type="project" value="TreeGrafter"/>
</dbReference>
<evidence type="ECO:0000256" key="1">
    <source>
        <dbReference type="ARBA" id="ARBA00023117"/>
    </source>
</evidence>
<evidence type="ECO:0000256" key="3">
    <source>
        <dbReference type="SAM" id="Coils"/>
    </source>
</evidence>
<dbReference type="PROSITE" id="PS50014">
    <property type="entry name" value="BROMODOMAIN_2"/>
    <property type="match status" value="2"/>
</dbReference>
<evidence type="ECO:0000313" key="8">
    <source>
        <dbReference type="Proteomes" id="UP000003163"/>
    </source>
</evidence>
<dbReference type="FunCoup" id="J9D4E1">
    <property type="interactions" value="207"/>
</dbReference>
<evidence type="ECO:0000313" key="7">
    <source>
        <dbReference type="EMBL" id="EJW02661.1"/>
    </source>
</evidence>
<feature type="region of interest" description="Disordered" evidence="4">
    <location>
        <begin position="108"/>
        <end position="127"/>
    </location>
</feature>
<reference evidence="7 8" key="1">
    <citation type="submission" date="2011-08" db="EMBL/GenBank/DDBJ databases">
        <authorList>
            <person name="Liu Z.J."/>
            <person name="Shi F.L."/>
            <person name="Lu J.Q."/>
            <person name="Li M."/>
            <person name="Wang Z.L."/>
        </authorList>
    </citation>
    <scope>NUCLEOTIDE SEQUENCE [LARGE SCALE GENOMIC DNA]</scope>
    <source>
        <strain evidence="7 8">USNM 41457</strain>
    </source>
</reference>
<dbReference type="PANTHER" id="PTHR22880:SF225">
    <property type="entry name" value="BROMODOMAIN-CONTAINING PROTEIN BET-1-RELATED"/>
    <property type="match status" value="1"/>
</dbReference>
<reference evidence="8" key="2">
    <citation type="submission" date="2015-07" db="EMBL/GenBank/DDBJ databases">
        <title>Contrasting host-pathogen interactions and genome evolution in two generalist and specialist microsporidian pathogens of mosquitoes.</title>
        <authorList>
            <consortium name="The Broad Institute Genomics Platform"/>
            <consortium name="The Broad Institute Genome Sequencing Center for Infectious Disease"/>
            <person name="Cuomo C.A."/>
            <person name="Sanscrainte N.D."/>
            <person name="Goldberg J.M."/>
            <person name="Heiman D."/>
            <person name="Young S."/>
            <person name="Zeng Q."/>
            <person name="Becnel J.J."/>
            <person name="Birren B.W."/>
        </authorList>
    </citation>
    <scope>NUCLEOTIDE SEQUENCE [LARGE SCALE GENOMIC DNA]</scope>
    <source>
        <strain evidence="8">USNM 41457</strain>
    </source>
</reference>
<feature type="domain" description="Bromo" evidence="5">
    <location>
        <begin position="20"/>
        <end position="92"/>
    </location>
</feature>
<keyword evidence="3" id="KW-0175">Coiled coil</keyword>
<feature type="coiled-coil region" evidence="3">
    <location>
        <begin position="247"/>
        <end position="288"/>
    </location>
</feature>
<dbReference type="OrthoDB" id="784962at2759"/>
<accession>J9D4E1</accession>
<dbReference type="InterPro" id="IPR036427">
    <property type="entry name" value="Bromodomain-like_sf"/>
</dbReference>
<dbReference type="EMBL" id="AFBI03000061">
    <property type="protein sequence ID" value="EJW02661.1"/>
    <property type="molecule type" value="Genomic_DNA"/>
</dbReference>
<dbReference type="Gene3D" id="1.20.920.10">
    <property type="entry name" value="Bromodomain-like"/>
    <property type="match status" value="2"/>
</dbReference>
<evidence type="ECO:0000259" key="5">
    <source>
        <dbReference type="PROSITE" id="PS50014"/>
    </source>
</evidence>
<dbReference type="GO" id="GO:0005634">
    <property type="term" value="C:nucleus"/>
    <property type="evidence" value="ECO:0007669"/>
    <property type="project" value="TreeGrafter"/>
</dbReference>
<dbReference type="InterPro" id="IPR027353">
    <property type="entry name" value="NET_dom"/>
</dbReference>
<dbReference type="Proteomes" id="UP000003163">
    <property type="component" value="Unassembled WGS sequence"/>
</dbReference>
<feature type="compositionally biased region" description="Basic and acidic residues" evidence="4">
    <location>
        <begin position="110"/>
        <end position="127"/>
    </location>
</feature>
<name>J9D4E1_EDHAE</name>
<dbReference type="PROSITE" id="PS51525">
    <property type="entry name" value="NET"/>
    <property type="match status" value="1"/>
</dbReference>
<dbReference type="GO" id="GO:0006338">
    <property type="term" value="P:chromatin remodeling"/>
    <property type="evidence" value="ECO:0007669"/>
    <property type="project" value="TreeGrafter"/>
</dbReference>
<feature type="domain" description="NET" evidence="6">
    <location>
        <begin position="279"/>
        <end position="358"/>
    </location>
</feature>
<dbReference type="SUPFAM" id="SSF47370">
    <property type="entry name" value="Bromodomain"/>
    <property type="match status" value="2"/>
</dbReference>
<dbReference type="PANTHER" id="PTHR22880">
    <property type="entry name" value="FALZ-RELATED BROMODOMAIN-CONTAINING PROTEINS"/>
    <property type="match status" value="1"/>
</dbReference>
<dbReference type="AlphaFoldDB" id="J9D4E1"/>
<evidence type="ECO:0000256" key="2">
    <source>
        <dbReference type="PROSITE-ProRule" id="PRU00035"/>
    </source>
</evidence>
<gene>
    <name evidence="7" type="ORF">EDEG_02944</name>
</gene>
<dbReference type="InterPro" id="IPR038336">
    <property type="entry name" value="NET_sf"/>
</dbReference>
<dbReference type="SMART" id="SM00297">
    <property type="entry name" value="BROMO"/>
    <property type="match status" value="2"/>
</dbReference>
<dbReference type="Pfam" id="PF00439">
    <property type="entry name" value="Bromodomain"/>
    <property type="match status" value="2"/>
</dbReference>
<sequence length="358" mass="41287">MSDTLEQQWKYCDEVIVKIMGNRNAGPFLEPVDPIKLNIPDYPEKIKHPMDLSTIQGKLTQRIYKTIDAFKDDYKLMINNCFTYNAKGTGVYKAGAELEKAFNNLMNKMPSEEAPKRRKTESTKSVEKVKRVATGSISQEDQRTCEEIINELLKPKHSLIVWPFLDPITDEIVPGYSKVIKHPTDLSTIKSKIADKVYDSKEDCYKELKTMVANCFKYNAEVKKIYDCGLELDKMIDTLFTKHKSTKDEIIAKIVDLKNKINVLNNELKIYEERLTDEERKNIVYDREYTLDERLELGNQITELNQIQTTKIAHIISKTGIHLDFVGRNEVEMDLRSLPDKCIGEIKDYLDSIKASKG</sequence>
<evidence type="ECO:0000259" key="6">
    <source>
        <dbReference type="PROSITE" id="PS51525"/>
    </source>
</evidence>
<organism evidence="7 8">
    <name type="scientific">Edhazardia aedis (strain USNM 41457)</name>
    <name type="common">Microsporidian parasite</name>
    <dbReference type="NCBI Taxonomy" id="1003232"/>
    <lineage>
        <taxon>Eukaryota</taxon>
        <taxon>Fungi</taxon>
        <taxon>Fungi incertae sedis</taxon>
        <taxon>Microsporidia</taxon>
        <taxon>Edhazardia</taxon>
    </lineage>
</organism>
<keyword evidence="1 2" id="KW-0103">Bromodomain</keyword>
<dbReference type="VEuPathDB" id="MicrosporidiaDB:EDEG_02944"/>
<evidence type="ECO:0008006" key="9">
    <source>
        <dbReference type="Google" id="ProtNLM"/>
    </source>
</evidence>
<dbReference type="HOGENOM" id="CLU_001499_5_1_1"/>
<dbReference type="OMA" id="QQITKEH"/>
<comment type="caution">
    <text evidence="7">The sequence shown here is derived from an EMBL/GenBank/DDBJ whole genome shotgun (WGS) entry which is preliminary data.</text>
</comment>
<dbReference type="InterPro" id="IPR001487">
    <property type="entry name" value="Bromodomain"/>
</dbReference>
<dbReference type="Pfam" id="PF17035">
    <property type="entry name" value="BET"/>
    <property type="match status" value="1"/>
</dbReference>